<dbReference type="EMBL" id="SSTD01005647">
    <property type="protein sequence ID" value="TYK21470.1"/>
    <property type="molecule type" value="Genomic_DNA"/>
</dbReference>
<dbReference type="Proteomes" id="UP000321947">
    <property type="component" value="Unassembled WGS sequence"/>
</dbReference>
<dbReference type="OrthoDB" id="1434209at2759"/>
<name>A0A5A7SKP1_CUCMM</name>
<proteinExistence type="predicted"/>
<sequence>MHVSSPTVIRMESLVKVGWLKFKKTGEESDVNQNSLPNHEDASSSVCQTPYKEVESTKSDPLKLQSYPSAHVLKNHPSNNIIGGLNSGVTIRKKNILAYAKMIVDVCFTSNIEPTNLSEALKDEQWVKAMQEGYSNLNITESRNSLRPTHQMLM</sequence>
<reference evidence="4 5" key="1">
    <citation type="submission" date="2019-08" db="EMBL/GenBank/DDBJ databases">
        <title>Draft genome sequences of two oriental melons (Cucumis melo L. var makuwa).</title>
        <authorList>
            <person name="Kwon S.-Y."/>
        </authorList>
    </citation>
    <scope>NUCLEOTIDE SEQUENCE [LARGE SCALE GENOMIC DNA]</scope>
    <source>
        <strain evidence="5">cv. Chang Bougi</strain>
        <strain evidence="4">cv. SW 3</strain>
        <tissue evidence="2">Leaf</tissue>
    </source>
</reference>
<evidence type="ECO:0000256" key="1">
    <source>
        <dbReference type="SAM" id="MobiDB-lite"/>
    </source>
</evidence>
<evidence type="ECO:0000313" key="5">
    <source>
        <dbReference type="Proteomes" id="UP000321947"/>
    </source>
</evidence>
<feature type="region of interest" description="Disordered" evidence="1">
    <location>
        <begin position="28"/>
        <end position="60"/>
    </location>
</feature>
<comment type="caution">
    <text evidence="2">The sequence shown here is derived from an EMBL/GenBank/DDBJ whole genome shotgun (WGS) entry which is preliminary data.</text>
</comment>
<evidence type="ECO:0000313" key="4">
    <source>
        <dbReference type="Proteomes" id="UP000321393"/>
    </source>
</evidence>
<evidence type="ECO:0000313" key="3">
    <source>
        <dbReference type="EMBL" id="TYK21470.1"/>
    </source>
</evidence>
<gene>
    <name evidence="3" type="ORF">E5676_scaffold305G00020</name>
    <name evidence="2" type="ORF">E6C27_scaffold19G002760</name>
</gene>
<feature type="compositionally biased region" description="Polar residues" evidence="1">
    <location>
        <begin position="31"/>
        <end position="48"/>
    </location>
</feature>
<protein>
    <submittedName>
        <fullName evidence="2 3">Mitochondrial protein</fullName>
    </submittedName>
</protein>
<organism evidence="2 4">
    <name type="scientific">Cucumis melo var. makuwa</name>
    <name type="common">Oriental melon</name>
    <dbReference type="NCBI Taxonomy" id="1194695"/>
    <lineage>
        <taxon>Eukaryota</taxon>
        <taxon>Viridiplantae</taxon>
        <taxon>Streptophyta</taxon>
        <taxon>Embryophyta</taxon>
        <taxon>Tracheophyta</taxon>
        <taxon>Spermatophyta</taxon>
        <taxon>Magnoliopsida</taxon>
        <taxon>eudicotyledons</taxon>
        <taxon>Gunneridae</taxon>
        <taxon>Pentapetalae</taxon>
        <taxon>rosids</taxon>
        <taxon>fabids</taxon>
        <taxon>Cucurbitales</taxon>
        <taxon>Cucurbitaceae</taxon>
        <taxon>Benincaseae</taxon>
        <taxon>Cucumis</taxon>
    </lineage>
</organism>
<evidence type="ECO:0000313" key="2">
    <source>
        <dbReference type="EMBL" id="KAA0026274.1"/>
    </source>
</evidence>
<dbReference type="EMBL" id="SSTE01022979">
    <property type="protein sequence ID" value="KAA0026274.1"/>
    <property type="molecule type" value="Genomic_DNA"/>
</dbReference>
<dbReference type="AlphaFoldDB" id="A0A5A7SKP1"/>
<accession>A0A5A7SKP1</accession>
<dbReference type="Proteomes" id="UP000321393">
    <property type="component" value="Unassembled WGS sequence"/>
</dbReference>